<name>A0AA38PNK7_9AGAR</name>
<dbReference type="EMBL" id="MU803052">
    <property type="protein sequence ID" value="KAJ3978533.1"/>
    <property type="molecule type" value="Genomic_DNA"/>
</dbReference>
<comment type="caution">
    <text evidence="2">The sequence shown here is derived from an EMBL/GenBank/DDBJ whole genome shotgun (WGS) entry which is preliminary data.</text>
</comment>
<sequence>MSSQCHGCYKSFIGSNLLRHLRNTRHPACLDYLDSLLRRSFERPLLHEEDGTLVDIPENLFGDYDTSDDKDWDTGSNDEDVDMGPHFESPAGTFSDDFDSDSHDEGQHHFEDEEDNWEPPCGFEDFSHSPSPRSPSPQLIFPEGFFAEPLQLPKPRVPSVSQSSAVRQPYVQQYPDPRAGAPIEGQGTILEQMPGHRFAPKRNGKSHVGQNCVVLARLP</sequence>
<reference evidence="2" key="1">
    <citation type="submission" date="2022-08" db="EMBL/GenBank/DDBJ databases">
        <authorList>
            <consortium name="DOE Joint Genome Institute"/>
            <person name="Min B."/>
            <person name="Riley R."/>
            <person name="Sierra-Patev S."/>
            <person name="Naranjo-Ortiz M."/>
            <person name="Looney B."/>
            <person name="Konkel Z."/>
            <person name="Slot J.C."/>
            <person name="Sakamoto Y."/>
            <person name="Steenwyk J.L."/>
            <person name="Rokas A."/>
            <person name="Carro J."/>
            <person name="Camarero S."/>
            <person name="Ferreira P."/>
            <person name="Molpeceres G."/>
            <person name="Ruiz-Duenas F.J."/>
            <person name="Serrano A."/>
            <person name="Henrissat B."/>
            <person name="Drula E."/>
            <person name="Hughes K.W."/>
            <person name="Mata J.L."/>
            <person name="Ishikawa N.K."/>
            <person name="Vargas-Isla R."/>
            <person name="Ushijima S."/>
            <person name="Smith C.A."/>
            <person name="Ahrendt S."/>
            <person name="Andreopoulos W."/>
            <person name="He G."/>
            <person name="Labutti K."/>
            <person name="Lipzen A."/>
            <person name="Ng V."/>
            <person name="Sandor L."/>
            <person name="Barry K."/>
            <person name="Martinez A.T."/>
            <person name="Xiao Y."/>
            <person name="Gibbons J.G."/>
            <person name="Terashima K."/>
            <person name="Hibbett D.S."/>
            <person name="Grigoriev I.V."/>
        </authorList>
    </citation>
    <scope>NUCLEOTIDE SEQUENCE</scope>
    <source>
        <strain evidence="2">TFB7829</strain>
    </source>
</reference>
<evidence type="ECO:0000313" key="3">
    <source>
        <dbReference type="Proteomes" id="UP001163850"/>
    </source>
</evidence>
<evidence type="ECO:0000256" key="1">
    <source>
        <dbReference type="SAM" id="MobiDB-lite"/>
    </source>
</evidence>
<dbReference type="AlphaFoldDB" id="A0AA38PNK7"/>
<proteinExistence type="predicted"/>
<organism evidence="2 3">
    <name type="scientific">Lentinula detonsa</name>
    <dbReference type="NCBI Taxonomy" id="2804962"/>
    <lineage>
        <taxon>Eukaryota</taxon>
        <taxon>Fungi</taxon>
        <taxon>Dikarya</taxon>
        <taxon>Basidiomycota</taxon>
        <taxon>Agaricomycotina</taxon>
        <taxon>Agaricomycetes</taxon>
        <taxon>Agaricomycetidae</taxon>
        <taxon>Agaricales</taxon>
        <taxon>Marasmiineae</taxon>
        <taxon>Omphalotaceae</taxon>
        <taxon>Lentinula</taxon>
    </lineage>
</organism>
<evidence type="ECO:0000313" key="2">
    <source>
        <dbReference type="EMBL" id="KAJ3978533.1"/>
    </source>
</evidence>
<feature type="region of interest" description="Disordered" evidence="1">
    <location>
        <begin position="64"/>
        <end position="141"/>
    </location>
</feature>
<feature type="compositionally biased region" description="Basic and acidic residues" evidence="1">
    <location>
        <begin position="100"/>
        <end position="111"/>
    </location>
</feature>
<protein>
    <submittedName>
        <fullName evidence="2">Uncharacterized protein</fullName>
    </submittedName>
</protein>
<dbReference type="Proteomes" id="UP001163850">
    <property type="component" value="Unassembled WGS sequence"/>
</dbReference>
<gene>
    <name evidence="2" type="ORF">F5890DRAFT_1560172</name>
</gene>
<feature type="region of interest" description="Disordered" evidence="1">
    <location>
        <begin position="153"/>
        <end position="184"/>
    </location>
</feature>
<accession>A0AA38PNK7</accession>